<organism evidence="1 2">
    <name type="scientific">Morus notabilis</name>
    <dbReference type="NCBI Taxonomy" id="981085"/>
    <lineage>
        <taxon>Eukaryota</taxon>
        <taxon>Viridiplantae</taxon>
        <taxon>Streptophyta</taxon>
        <taxon>Embryophyta</taxon>
        <taxon>Tracheophyta</taxon>
        <taxon>Spermatophyta</taxon>
        <taxon>Magnoliopsida</taxon>
        <taxon>eudicotyledons</taxon>
        <taxon>Gunneridae</taxon>
        <taxon>Pentapetalae</taxon>
        <taxon>rosids</taxon>
        <taxon>fabids</taxon>
        <taxon>Rosales</taxon>
        <taxon>Moraceae</taxon>
        <taxon>Moreae</taxon>
        <taxon>Morus</taxon>
    </lineage>
</organism>
<gene>
    <name evidence="1" type="ORF">L484_008090</name>
</gene>
<keyword evidence="2" id="KW-1185">Reference proteome</keyword>
<accession>W9R2Y9</accession>
<evidence type="ECO:0000313" key="2">
    <source>
        <dbReference type="Proteomes" id="UP000030645"/>
    </source>
</evidence>
<evidence type="ECO:0000313" key="1">
    <source>
        <dbReference type="EMBL" id="EXB66345.1"/>
    </source>
</evidence>
<sequence>MFLISDERVNRSYHVEALDEINSFPPLVSSYDAPIARKTSKLFIEIVLSLLGVRDSDFSSEEGVSDTRSGSNVEVVNVDCMNANDGNRQGYHANKEREIKKRGAMDYCV</sequence>
<protein>
    <submittedName>
        <fullName evidence="1">Uncharacterized protein</fullName>
    </submittedName>
</protein>
<dbReference type="AlphaFoldDB" id="W9R2Y9"/>
<name>W9R2Y9_9ROSA</name>
<proteinExistence type="predicted"/>
<dbReference type="Proteomes" id="UP000030645">
    <property type="component" value="Unassembled WGS sequence"/>
</dbReference>
<dbReference type="EMBL" id="KE344534">
    <property type="protein sequence ID" value="EXB66345.1"/>
    <property type="molecule type" value="Genomic_DNA"/>
</dbReference>
<reference evidence="2" key="1">
    <citation type="submission" date="2013-01" db="EMBL/GenBank/DDBJ databases">
        <title>Draft Genome Sequence of a Mulberry Tree, Morus notabilis C.K. Schneid.</title>
        <authorList>
            <person name="He N."/>
            <person name="Zhao S."/>
        </authorList>
    </citation>
    <scope>NUCLEOTIDE SEQUENCE</scope>
</reference>